<evidence type="ECO:0000256" key="1">
    <source>
        <dbReference type="ARBA" id="ARBA00010272"/>
    </source>
</evidence>
<keyword evidence="4" id="KW-1185">Reference proteome</keyword>
<name>A0ABQ4S4G0_9HYPH</name>
<dbReference type="RefSeq" id="WP_238246431.1">
    <property type="nucleotide sequence ID" value="NZ_BPQP01000088.1"/>
</dbReference>
<organism evidence="3 4">
    <name type="scientific">Methylobacterium iners</name>
    <dbReference type="NCBI Taxonomy" id="418707"/>
    <lineage>
        <taxon>Bacteria</taxon>
        <taxon>Pseudomonadati</taxon>
        <taxon>Pseudomonadota</taxon>
        <taxon>Alphaproteobacteria</taxon>
        <taxon>Hyphomicrobiales</taxon>
        <taxon>Methylobacteriaceae</taxon>
        <taxon>Methylobacterium</taxon>
    </lineage>
</organism>
<comment type="similarity">
    <text evidence="1">Belongs to the UPF0045 family.</text>
</comment>
<dbReference type="PANTHER" id="PTHR33777:SF1">
    <property type="entry name" value="UPF0045 PROTEIN ECM15"/>
    <property type="match status" value="1"/>
</dbReference>
<evidence type="ECO:0000259" key="2">
    <source>
        <dbReference type="Pfam" id="PF01910"/>
    </source>
</evidence>
<dbReference type="EMBL" id="BPQP01000088">
    <property type="protein sequence ID" value="GJD97363.1"/>
    <property type="molecule type" value="Genomic_DNA"/>
</dbReference>
<gene>
    <name evidence="3" type="ORF">OCOJLMKI_4593</name>
</gene>
<dbReference type="Gene3D" id="3.30.70.930">
    <property type="match status" value="1"/>
</dbReference>
<evidence type="ECO:0000313" key="3">
    <source>
        <dbReference type="EMBL" id="GJD97363.1"/>
    </source>
</evidence>
<reference evidence="3" key="1">
    <citation type="journal article" date="2021" name="Front. Microbiol.">
        <title>Comprehensive Comparative Genomics and Phenotyping of Methylobacterium Species.</title>
        <authorList>
            <person name="Alessa O."/>
            <person name="Ogura Y."/>
            <person name="Fujitani Y."/>
            <person name="Takami H."/>
            <person name="Hayashi T."/>
            <person name="Sahin N."/>
            <person name="Tani A."/>
        </authorList>
    </citation>
    <scope>NUCLEOTIDE SEQUENCE</scope>
    <source>
        <strain evidence="3">DSM 19015</strain>
    </source>
</reference>
<proteinExistence type="inferred from homology"/>
<accession>A0ABQ4S4G0</accession>
<dbReference type="SUPFAM" id="SSF89957">
    <property type="entry name" value="MTH1187/YkoF-like"/>
    <property type="match status" value="1"/>
</dbReference>
<comment type="caution">
    <text evidence="3">The sequence shown here is derived from an EMBL/GenBank/DDBJ whole genome shotgun (WGS) entry which is preliminary data.</text>
</comment>
<dbReference type="InterPro" id="IPR051614">
    <property type="entry name" value="UPF0045_domain"/>
</dbReference>
<dbReference type="InterPro" id="IPR029756">
    <property type="entry name" value="MTH1187/YkoF-like"/>
</dbReference>
<evidence type="ECO:0000313" key="4">
    <source>
        <dbReference type="Proteomes" id="UP001055125"/>
    </source>
</evidence>
<dbReference type="PANTHER" id="PTHR33777">
    <property type="entry name" value="UPF0045 PROTEIN ECM15"/>
    <property type="match status" value="1"/>
</dbReference>
<protein>
    <recommendedName>
        <fullName evidence="2">Thiamine-binding protein domain-containing protein</fullName>
    </recommendedName>
</protein>
<sequence length="89" mass="9834">MHRPDEGGPSASSYPREIKPIIDASPLNAEMPAKGTNIEGELADICQLIEQCEARVSHLGVQRVFFTTAVSFRRDKAKFMADMLRAVSE</sequence>
<dbReference type="Pfam" id="PF01910">
    <property type="entry name" value="Thiamine_BP"/>
    <property type="match status" value="1"/>
</dbReference>
<feature type="domain" description="Thiamine-binding protein" evidence="2">
    <location>
        <begin position="7"/>
        <end position="87"/>
    </location>
</feature>
<reference evidence="3" key="2">
    <citation type="submission" date="2021-08" db="EMBL/GenBank/DDBJ databases">
        <authorList>
            <person name="Tani A."/>
            <person name="Ola A."/>
            <person name="Ogura Y."/>
            <person name="Katsura K."/>
            <person name="Hayashi T."/>
        </authorList>
    </citation>
    <scope>NUCLEOTIDE SEQUENCE</scope>
    <source>
        <strain evidence="3">DSM 19015</strain>
    </source>
</reference>
<dbReference type="InterPro" id="IPR002767">
    <property type="entry name" value="Thiamine_BP"/>
</dbReference>
<dbReference type="Proteomes" id="UP001055125">
    <property type="component" value="Unassembled WGS sequence"/>
</dbReference>